<dbReference type="PANTHER" id="PTHR34039">
    <property type="entry name" value="UPF0102 PROTEIN YRAN"/>
    <property type="match status" value="1"/>
</dbReference>
<protein>
    <recommendedName>
        <fullName evidence="2">UPF0102 protein GGE31_003366</fullName>
    </recommendedName>
</protein>
<dbReference type="GO" id="GO:0003676">
    <property type="term" value="F:nucleic acid binding"/>
    <property type="evidence" value="ECO:0007669"/>
    <property type="project" value="InterPro"/>
</dbReference>
<dbReference type="InterPro" id="IPR003509">
    <property type="entry name" value="UPF0102_YraN-like"/>
</dbReference>
<dbReference type="NCBIfam" id="NF009151">
    <property type="entry name" value="PRK12497.1-5"/>
    <property type="match status" value="1"/>
</dbReference>
<evidence type="ECO:0000313" key="9">
    <source>
        <dbReference type="Proteomes" id="UP000576087"/>
    </source>
</evidence>
<keyword evidence="6" id="KW-0255">Endonuclease</keyword>
<evidence type="ECO:0000313" key="7">
    <source>
        <dbReference type="Proteomes" id="UP000520770"/>
    </source>
</evidence>
<evidence type="ECO:0000256" key="1">
    <source>
        <dbReference type="ARBA" id="ARBA00006738"/>
    </source>
</evidence>
<evidence type="ECO:0000256" key="2">
    <source>
        <dbReference type="HAMAP-Rule" id="MF_00048"/>
    </source>
</evidence>
<evidence type="ECO:0000313" key="5">
    <source>
        <dbReference type="EMBL" id="MBB4412852.1"/>
    </source>
</evidence>
<gene>
    <name evidence="5" type="ORF">GGE31_003366</name>
    <name evidence="4" type="ORF">GGE33_002669</name>
    <name evidence="6" type="ORF">GGE35_003307</name>
</gene>
<proteinExistence type="inferred from homology"/>
<dbReference type="HAMAP" id="MF_00048">
    <property type="entry name" value="UPF0102"/>
    <property type="match status" value="1"/>
</dbReference>
<dbReference type="AlphaFoldDB" id="A0A7W6V1K7"/>
<evidence type="ECO:0000256" key="3">
    <source>
        <dbReference type="SAM" id="Phobius"/>
    </source>
</evidence>
<keyword evidence="6" id="KW-0540">Nuclease</keyword>
<keyword evidence="3" id="KW-0472">Membrane</keyword>
<dbReference type="EMBL" id="JACIGW010000002">
    <property type="protein sequence ID" value="MBB4348927.1"/>
    <property type="molecule type" value="Genomic_DNA"/>
</dbReference>
<evidence type="ECO:0000313" key="4">
    <source>
        <dbReference type="EMBL" id="MBB4348927.1"/>
    </source>
</evidence>
<dbReference type="EMBL" id="JACIGY010000004">
    <property type="protein sequence ID" value="MBB4412852.1"/>
    <property type="molecule type" value="Genomic_DNA"/>
</dbReference>
<dbReference type="GO" id="GO:0004519">
    <property type="term" value="F:endonuclease activity"/>
    <property type="evidence" value="ECO:0007669"/>
    <property type="project" value="UniProtKB-KW"/>
</dbReference>
<keyword evidence="8" id="KW-1185">Reference proteome</keyword>
<dbReference type="Pfam" id="PF02021">
    <property type="entry name" value="UPF0102"/>
    <property type="match status" value="1"/>
</dbReference>
<accession>A0A7W6V1K7</accession>
<dbReference type="PANTHER" id="PTHR34039:SF1">
    <property type="entry name" value="UPF0102 PROTEIN YRAN"/>
    <property type="match status" value="1"/>
</dbReference>
<evidence type="ECO:0000313" key="6">
    <source>
        <dbReference type="EMBL" id="MBB4447484.1"/>
    </source>
</evidence>
<name>A0A7W6V1K7_9HYPH</name>
<dbReference type="RefSeq" id="WP_148146035.1">
    <property type="nucleotide sequence ID" value="NZ_JACIGW010000002.1"/>
</dbReference>
<comment type="caution">
    <text evidence="6">The sequence shown here is derived from an EMBL/GenBank/DDBJ whole genome shotgun (WGS) entry which is preliminary data.</text>
</comment>
<reference evidence="7 8" key="1">
    <citation type="submission" date="2020-08" db="EMBL/GenBank/DDBJ databases">
        <title>Genomic Encyclopedia of Type Strains, Phase IV (KMG-V): Genome sequencing to study the core and pangenomes of soil and plant-associated prokaryotes.</title>
        <authorList>
            <person name="Whitman W."/>
        </authorList>
    </citation>
    <scope>NUCLEOTIDE SEQUENCE [LARGE SCALE GENOMIC DNA]</scope>
    <source>
        <strain evidence="5 8">SEMIA 444</strain>
        <strain evidence="4 7">SEMIA 448</strain>
        <strain evidence="6 9">SEMIA 452</strain>
    </source>
</reference>
<keyword evidence="3" id="KW-1133">Transmembrane helix</keyword>
<keyword evidence="6" id="KW-0378">Hydrolase</keyword>
<sequence length="124" mass="14678">MGRGAEDRRHKRRRAERRGHVSEYLAALYLLFKGYRILKFRYRTRLGEIDIVARKNTLILFVEVKARAREADAIDAVGYGAQRRIRAASDIWLSRRRDAHLLSCRYDIIAVLPWRLPRHFPDAF</sequence>
<organism evidence="6 9">
    <name type="scientific">Aliirhizobium cellulosilyticum</name>
    <dbReference type="NCBI Taxonomy" id="393664"/>
    <lineage>
        <taxon>Bacteria</taxon>
        <taxon>Pseudomonadati</taxon>
        <taxon>Pseudomonadota</taxon>
        <taxon>Alphaproteobacteria</taxon>
        <taxon>Hyphomicrobiales</taxon>
        <taxon>Rhizobiaceae</taxon>
        <taxon>Aliirhizobium</taxon>
    </lineage>
</organism>
<dbReference type="Proteomes" id="UP000520770">
    <property type="component" value="Unassembled WGS sequence"/>
</dbReference>
<dbReference type="EMBL" id="JACIHM010000004">
    <property type="protein sequence ID" value="MBB4447484.1"/>
    <property type="molecule type" value="Genomic_DNA"/>
</dbReference>
<dbReference type="Proteomes" id="UP000576087">
    <property type="component" value="Unassembled WGS sequence"/>
</dbReference>
<keyword evidence="3" id="KW-0812">Transmembrane</keyword>
<dbReference type="Proteomes" id="UP000524535">
    <property type="component" value="Unassembled WGS sequence"/>
</dbReference>
<comment type="similarity">
    <text evidence="1 2">Belongs to the UPF0102 family.</text>
</comment>
<feature type="transmembrane region" description="Helical" evidence="3">
    <location>
        <begin position="21"/>
        <end position="38"/>
    </location>
</feature>
<dbReference type="InterPro" id="IPR011856">
    <property type="entry name" value="tRNA_endonuc-like_dom_sf"/>
</dbReference>
<dbReference type="SUPFAM" id="SSF52980">
    <property type="entry name" value="Restriction endonuclease-like"/>
    <property type="match status" value="1"/>
</dbReference>
<evidence type="ECO:0000313" key="8">
    <source>
        <dbReference type="Proteomes" id="UP000524535"/>
    </source>
</evidence>
<dbReference type="InterPro" id="IPR011335">
    <property type="entry name" value="Restrct_endonuc-II-like"/>
</dbReference>
<dbReference type="Gene3D" id="3.40.1350.10">
    <property type="match status" value="1"/>
</dbReference>